<feature type="signal peptide" evidence="2">
    <location>
        <begin position="1"/>
        <end position="19"/>
    </location>
</feature>
<dbReference type="AlphaFoldDB" id="A0AAV7XUA8"/>
<dbReference type="Proteomes" id="UP001075354">
    <property type="component" value="Chromosome 6"/>
</dbReference>
<gene>
    <name evidence="3" type="ORF">ONE63_008597</name>
</gene>
<sequence>MRPAVLALAVLLCVAAAAASKGSGTACSKAADCKKHCGPAGGQCVKKHCQCARKPGHTTKAKTTTTATTGAADEATTAAAGEATEAGATAGRAAGEDAPVVTEAPAAETPPAE</sequence>
<feature type="region of interest" description="Disordered" evidence="1">
    <location>
        <begin position="55"/>
        <end position="113"/>
    </location>
</feature>
<name>A0AAV7XUA8_9NEOP</name>
<evidence type="ECO:0000256" key="2">
    <source>
        <dbReference type="SAM" id="SignalP"/>
    </source>
</evidence>
<reference evidence="3" key="1">
    <citation type="submission" date="2022-12" db="EMBL/GenBank/DDBJ databases">
        <title>Chromosome-level genome assembly of the bean flower thrips Megalurothrips usitatus.</title>
        <authorList>
            <person name="Ma L."/>
            <person name="Liu Q."/>
            <person name="Li H."/>
            <person name="Cai W."/>
        </authorList>
    </citation>
    <scope>NUCLEOTIDE SEQUENCE</scope>
    <source>
        <strain evidence="3">Cailab_2022a</strain>
    </source>
</reference>
<keyword evidence="2" id="KW-0732">Signal</keyword>
<organism evidence="3 4">
    <name type="scientific">Megalurothrips usitatus</name>
    <name type="common">bean blossom thrips</name>
    <dbReference type="NCBI Taxonomy" id="439358"/>
    <lineage>
        <taxon>Eukaryota</taxon>
        <taxon>Metazoa</taxon>
        <taxon>Ecdysozoa</taxon>
        <taxon>Arthropoda</taxon>
        <taxon>Hexapoda</taxon>
        <taxon>Insecta</taxon>
        <taxon>Pterygota</taxon>
        <taxon>Neoptera</taxon>
        <taxon>Paraneoptera</taxon>
        <taxon>Thysanoptera</taxon>
        <taxon>Terebrantia</taxon>
        <taxon>Thripoidea</taxon>
        <taxon>Thripidae</taxon>
        <taxon>Megalurothrips</taxon>
    </lineage>
</organism>
<evidence type="ECO:0000313" key="4">
    <source>
        <dbReference type="Proteomes" id="UP001075354"/>
    </source>
</evidence>
<evidence type="ECO:0000313" key="3">
    <source>
        <dbReference type="EMBL" id="KAJ1527056.1"/>
    </source>
</evidence>
<evidence type="ECO:0000256" key="1">
    <source>
        <dbReference type="SAM" id="MobiDB-lite"/>
    </source>
</evidence>
<feature type="compositionally biased region" description="Low complexity" evidence="1">
    <location>
        <begin position="61"/>
        <end position="113"/>
    </location>
</feature>
<comment type="caution">
    <text evidence="3">The sequence shown here is derived from an EMBL/GenBank/DDBJ whole genome shotgun (WGS) entry which is preliminary data.</text>
</comment>
<dbReference type="EMBL" id="JAPTSV010000006">
    <property type="protein sequence ID" value="KAJ1527056.1"/>
    <property type="molecule type" value="Genomic_DNA"/>
</dbReference>
<keyword evidence="4" id="KW-1185">Reference proteome</keyword>
<feature type="chain" id="PRO_5043899855" evidence="2">
    <location>
        <begin position="20"/>
        <end position="113"/>
    </location>
</feature>
<accession>A0AAV7XUA8</accession>
<protein>
    <submittedName>
        <fullName evidence="3">Uncharacterized protein</fullName>
    </submittedName>
</protein>
<proteinExistence type="predicted"/>